<dbReference type="SMART" id="SM00324">
    <property type="entry name" value="RhoGAP"/>
    <property type="match status" value="1"/>
</dbReference>
<dbReference type="SUPFAM" id="SSF48350">
    <property type="entry name" value="GTPase activation domain, GAP"/>
    <property type="match status" value="1"/>
</dbReference>
<evidence type="ECO:0000256" key="2">
    <source>
        <dbReference type="ARBA" id="ARBA00022771"/>
    </source>
</evidence>
<dbReference type="EMBL" id="JXLN01001873">
    <property type="protein sequence ID" value="KPM02427.1"/>
    <property type="molecule type" value="Genomic_DNA"/>
</dbReference>
<evidence type="ECO:0000313" key="7">
    <source>
        <dbReference type="Proteomes" id="UP000616769"/>
    </source>
</evidence>
<dbReference type="InterPro" id="IPR008936">
    <property type="entry name" value="Rho_GTPase_activation_prot"/>
</dbReference>
<feature type="compositionally biased region" description="Low complexity" evidence="5">
    <location>
        <begin position="374"/>
        <end position="385"/>
    </location>
</feature>
<dbReference type="InterPro" id="IPR051025">
    <property type="entry name" value="RhoGAP"/>
</dbReference>
<keyword evidence="3 4" id="KW-0175">Coiled coil</keyword>
<dbReference type="InterPro" id="IPR054713">
    <property type="entry name" value="GMIP/FCHO2-like_FCH"/>
</dbReference>
<name>A0A131ZUH7_SARSC</name>
<evidence type="ECO:0000256" key="5">
    <source>
        <dbReference type="SAM" id="MobiDB-lite"/>
    </source>
</evidence>
<evidence type="ECO:0000256" key="4">
    <source>
        <dbReference type="SAM" id="Coils"/>
    </source>
</evidence>
<feature type="compositionally biased region" description="Low complexity" evidence="5">
    <location>
        <begin position="21"/>
        <end position="56"/>
    </location>
</feature>
<dbReference type="PROSITE" id="PS50238">
    <property type="entry name" value="RHOGAP"/>
    <property type="match status" value="1"/>
</dbReference>
<dbReference type="PANTHER" id="PTHR15228:SF25">
    <property type="entry name" value="F-BAR DOMAIN-CONTAINING PROTEIN"/>
    <property type="match status" value="1"/>
</dbReference>
<evidence type="ECO:0000313" key="6">
    <source>
        <dbReference type="EMBL" id="KPM02427.1"/>
    </source>
</evidence>
<dbReference type="Gene3D" id="1.20.1270.60">
    <property type="entry name" value="Arfaptin homology (AH) domain/BAR domain"/>
    <property type="match status" value="1"/>
</dbReference>
<dbReference type="Pfam" id="PF00620">
    <property type="entry name" value="RhoGAP"/>
    <property type="match status" value="1"/>
</dbReference>
<keyword evidence="2" id="KW-0862">Zinc</keyword>
<dbReference type="VEuPathDB" id="VectorBase:SSCA006977"/>
<proteinExistence type="predicted"/>
<keyword evidence="1" id="KW-0343">GTPase activation</keyword>
<accession>A0A131ZUH7</accession>
<comment type="caution">
    <text evidence="6">The sequence shown here is derived from an EMBL/GenBank/DDBJ whole genome shotgun (WGS) entry which is preliminary data.</text>
</comment>
<dbReference type="AlphaFoldDB" id="A0A131ZUH7"/>
<feature type="coiled-coil region" evidence="4">
    <location>
        <begin position="249"/>
        <end position="276"/>
    </location>
</feature>
<sequence>MQDIVTLNSAQSSNDPLTAFVSSGQSSSTSSSYTQVSTNSNINNLNNNNNNNNNNNESVLSEGRISMINMKSRTLPISMPEERIFACENGLDELFKQAKAWSKYLKEIVTYGEKRVQIENDYSRSILKNAQNLRTTIHHLKCDKAFLPFNIVYDQFCQNEIKNANIRGDNFDLLIRNILNPVNEFRIELDKQLKKIKEDWSKENKQLNDALTNLTKSREIYVTKLQETEKAKPKLRIIQSSLHCSEGSLDFNSEKLDRLEKTTEEADNQYNKYILNLQSQRELFKKAKRDIINRLQNLLTIIEIKIKEISSHYFETLRDSITYTPEEIQKTINDTNLYETGKSYRDFANSLPDAAQTSLMYSSQDTQEIDSSESDNNNSSSTTSTFLMKHRKEPPKSILINSSSKQSSSNNSEIFSSSMFKNEKSKTKGQRSCYGHYSVTTSNVPERTTFFGVPLSSLSTNSAPDIIKRCIQQIEIRGSHINGIYRVSAVKSQVDNLCNSYEKDPESIDLSSVAPNVIANFLKQFFRMLPEPLLTFQLYPDFIEIALKYPKNQSHGNEIEIIEKLKQLVHRLPPVHYYTLRLLMCHLNRISKDSAHNQMNPGNLGIVFGPTLIKKQNDDNALLYDTNHQSRIIELLIVHSDQIFDSTEPLEQSLHRKNSFGSYDRMRNQSEERKYLNSMNGSDSKPGHRQLLKSATCSAIRPEMNQFKQDINQARLKFFATNVQQPNSRFYVTSSSFSPSPTPSNESYKMLNQHSDDNRQSYSGTQSTLNYMPRMERVKDYQPRKSLTHQGLSNSKIYSQNNELSKSSSDIYSYKNINITLTSNTEDHV</sequence>
<dbReference type="OrthoDB" id="79452at2759"/>
<evidence type="ECO:0000256" key="1">
    <source>
        <dbReference type="ARBA" id="ARBA00022468"/>
    </source>
</evidence>
<feature type="region of interest" description="Disordered" evidence="5">
    <location>
        <begin position="360"/>
        <end position="392"/>
    </location>
</feature>
<organism evidence="6 7">
    <name type="scientific">Sarcoptes scabiei</name>
    <name type="common">Itch mite</name>
    <name type="synonym">Acarus scabiei</name>
    <dbReference type="NCBI Taxonomy" id="52283"/>
    <lineage>
        <taxon>Eukaryota</taxon>
        <taxon>Metazoa</taxon>
        <taxon>Ecdysozoa</taxon>
        <taxon>Arthropoda</taxon>
        <taxon>Chelicerata</taxon>
        <taxon>Arachnida</taxon>
        <taxon>Acari</taxon>
        <taxon>Acariformes</taxon>
        <taxon>Sarcoptiformes</taxon>
        <taxon>Astigmata</taxon>
        <taxon>Psoroptidia</taxon>
        <taxon>Sarcoptoidea</taxon>
        <taxon>Sarcoptidae</taxon>
        <taxon>Sarcoptinae</taxon>
        <taxon>Sarcoptes</taxon>
    </lineage>
</organism>
<gene>
    <name evidence="6" type="ORF">QR98_0008410</name>
</gene>
<dbReference type="GO" id="GO:0005096">
    <property type="term" value="F:GTPase activator activity"/>
    <property type="evidence" value="ECO:0007669"/>
    <property type="project" value="UniProtKB-KW"/>
</dbReference>
<dbReference type="PANTHER" id="PTHR15228">
    <property type="entry name" value="SPERMATHECAL PHYSIOLOGY VARIANT"/>
    <property type="match status" value="1"/>
</dbReference>
<dbReference type="GO" id="GO:0051056">
    <property type="term" value="P:regulation of small GTPase mediated signal transduction"/>
    <property type="evidence" value="ECO:0007669"/>
    <property type="project" value="UniProtKB-ARBA"/>
</dbReference>
<dbReference type="GO" id="GO:0008270">
    <property type="term" value="F:zinc ion binding"/>
    <property type="evidence" value="ECO:0007669"/>
    <property type="project" value="UniProtKB-KW"/>
</dbReference>
<dbReference type="GO" id="GO:0007165">
    <property type="term" value="P:signal transduction"/>
    <property type="evidence" value="ECO:0007669"/>
    <property type="project" value="InterPro"/>
</dbReference>
<reference evidence="6 7" key="1">
    <citation type="journal article" date="2015" name="Parasit. Vectors">
        <title>Draft genome of the scabies mite.</title>
        <authorList>
            <person name="Rider S.D.Jr."/>
            <person name="Morgan M.S."/>
            <person name="Arlian L.G."/>
        </authorList>
    </citation>
    <scope>NUCLEOTIDE SEQUENCE [LARGE SCALE GENOMIC DNA]</scope>
    <source>
        <strain evidence="6">Arlian Lab</strain>
    </source>
</reference>
<keyword evidence="2" id="KW-0479">Metal-binding</keyword>
<evidence type="ECO:0000256" key="3">
    <source>
        <dbReference type="ARBA" id="ARBA00023054"/>
    </source>
</evidence>
<protein>
    <submittedName>
        <fullName evidence="6">RhoGAP and GAS domain containing protein</fullName>
    </submittedName>
</protein>
<feature type="region of interest" description="Disordered" evidence="5">
    <location>
        <begin position="15"/>
        <end position="58"/>
    </location>
</feature>
<dbReference type="InterPro" id="IPR000198">
    <property type="entry name" value="RhoGAP_dom"/>
</dbReference>
<keyword evidence="2" id="KW-0863">Zinc-finger</keyword>
<dbReference type="Proteomes" id="UP000616769">
    <property type="component" value="Unassembled WGS sequence"/>
</dbReference>
<dbReference type="Pfam" id="PF22699">
    <property type="entry name" value="GMIP-like_FCH"/>
    <property type="match status" value="1"/>
</dbReference>
<dbReference type="SUPFAM" id="SSF103657">
    <property type="entry name" value="BAR/IMD domain-like"/>
    <property type="match status" value="1"/>
</dbReference>
<dbReference type="InterPro" id="IPR031160">
    <property type="entry name" value="F_BAR_dom"/>
</dbReference>
<dbReference type="InterPro" id="IPR027267">
    <property type="entry name" value="AH/BAR_dom_sf"/>
</dbReference>
<dbReference type="Gene3D" id="1.10.555.10">
    <property type="entry name" value="Rho GTPase activation protein"/>
    <property type="match status" value="1"/>
</dbReference>
<dbReference type="PROSITE" id="PS51741">
    <property type="entry name" value="F_BAR"/>
    <property type="match status" value="1"/>
</dbReference>